<evidence type="ECO:0000313" key="6">
    <source>
        <dbReference type="Proteomes" id="UP000626786"/>
    </source>
</evidence>
<dbReference type="InterPro" id="IPR036390">
    <property type="entry name" value="WH_DNA-bd_sf"/>
</dbReference>
<dbReference type="InterPro" id="IPR000524">
    <property type="entry name" value="Tscrpt_reg_HTH_GntR"/>
</dbReference>
<dbReference type="CDD" id="cd07377">
    <property type="entry name" value="WHTH_GntR"/>
    <property type="match status" value="1"/>
</dbReference>
<dbReference type="EMBL" id="JACSQN010000005">
    <property type="protein sequence ID" value="MBD7984238.1"/>
    <property type="molecule type" value="Genomic_DNA"/>
</dbReference>
<dbReference type="PANTHER" id="PTHR38445">
    <property type="entry name" value="HTH-TYPE TRANSCRIPTIONAL REPRESSOR YTRA"/>
    <property type="match status" value="1"/>
</dbReference>
<keyword evidence="6" id="KW-1185">Reference proteome</keyword>
<evidence type="ECO:0000313" key="5">
    <source>
        <dbReference type="EMBL" id="MBD7984238.1"/>
    </source>
</evidence>
<accession>A0ABR8U944</accession>
<gene>
    <name evidence="5" type="ORF">H9649_06580</name>
</gene>
<dbReference type="SUPFAM" id="SSF46785">
    <property type="entry name" value="Winged helix' DNA-binding domain"/>
    <property type="match status" value="1"/>
</dbReference>
<dbReference type="SMART" id="SM00345">
    <property type="entry name" value="HTH_GNTR"/>
    <property type="match status" value="1"/>
</dbReference>
<keyword evidence="1" id="KW-0805">Transcription regulation</keyword>
<dbReference type="RefSeq" id="WP_191693941.1">
    <property type="nucleotide sequence ID" value="NZ_JACSQN010000005.1"/>
</dbReference>
<dbReference type="Gene3D" id="1.10.10.10">
    <property type="entry name" value="Winged helix-like DNA-binding domain superfamily/Winged helix DNA-binding domain"/>
    <property type="match status" value="1"/>
</dbReference>
<dbReference type="InterPro" id="IPR036388">
    <property type="entry name" value="WH-like_DNA-bd_sf"/>
</dbReference>
<keyword evidence="2" id="KW-0238">DNA-binding</keyword>
<feature type="domain" description="HTH gntR-type" evidence="4">
    <location>
        <begin position="11"/>
        <end position="79"/>
    </location>
</feature>
<dbReference type="PANTHER" id="PTHR38445:SF12">
    <property type="entry name" value="GNTR-FAMILY TRANSCRIPTIONAL REGULATOR"/>
    <property type="match status" value="1"/>
</dbReference>
<dbReference type="PROSITE" id="PS50949">
    <property type="entry name" value="HTH_GNTR"/>
    <property type="match status" value="1"/>
</dbReference>
<dbReference type="Pfam" id="PF00392">
    <property type="entry name" value="GntR"/>
    <property type="match status" value="1"/>
</dbReference>
<organism evidence="5 6">
    <name type="scientific">Sporosarcina quadrami</name>
    <dbReference type="NCBI Taxonomy" id="2762234"/>
    <lineage>
        <taxon>Bacteria</taxon>
        <taxon>Bacillati</taxon>
        <taxon>Bacillota</taxon>
        <taxon>Bacilli</taxon>
        <taxon>Bacillales</taxon>
        <taxon>Caryophanaceae</taxon>
        <taxon>Sporosarcina</taxon>
    </lineage>
</organism>
<evidence type="ECO:0000259" key="4">
    <source>
        <dbReference type="PROSITE" id="PS50949"/>
    </source>
</evidence>
<proteinExistence type="predicted"/>
<keyword evidence="3" id="KW-0804">Transcription</keyword>
<evidence type="ECO:0000256" key="3">
    <source>
        <dbReference type="ARBA" id="ARBA00023163"/>
    </source>
</evidence>
<evidence type="ECO:0000256" key="1">
    <source>
        <dbReference type="ARBA" id="ARBA00023015"/>
    </source>
</evidence>
<dbReference type="Proteomes" id="UP000626786">
    <property type="component" value="Unassembled WGS sequence"/>
</dbReference>
<protein>
    <submittedName>
        <fullName evidence="5">GntR family transcriptional regulator</fullName>
    </submittedName>
</protein>
<evidence type="ECO:0000256" key="2">
    <source>
        <dbReference type="ARBA" id="ARBA00023125"/>
    </source>
</evidence>
<comment type="caution">
    <text evidence="5">The sequence shown here is derived from an EMBL/GenBank/DDBJ whole genome shotgun (WGS) entry which is preliminary data.</text>
</comment>
<name>A0ABR8U944_9BACL</name>
<sequence>MFIEIETTSDIPIYTQLVNQLIGLIAAGDLKPNEPLPSVRSLASDLGVNMHTVNKAYHELERKKILNIIPKSGAIVNDSKTPSEEQLSTIIQLLKPIIAEAIVYGVEEAKIMSIASSLISEFKEG</sequence>
<reference evidence="5 6" key="1">
    <citation type="submission" date="2020-08" db="EMBL/GenBank/DDBJ databases">
        <title>A Genomic Blueprint of the Chicken Gut Microbiome.</title>
        <authorList>
            <person name="Gilroy R."/>
            <person name="Ravi A."/>
            <person name="Getino M."/>
            <person name="Pursley I."/>
            <person name="Horton D.L."/>
            <person name="Alikhan N.-F."/>
            <person name="Baker D."/>
            <person name="Gharbi K."/>
            <person name="Hall N."/>
            <person name="Watson M."/>
            <person name="Adriaenssens E.M."/>
            <person name="Foster-Nyarko E."/>
            <person name="Jarju S."/>
            <person name="Secka A."/>
            <person name="Antonio M."/>
            <person name="Oren A."/>
            <person name="Chaudhuri R."/>
            <person name="La Ragione R.M."/>
            <person name="Hildebrand F."/>
            <person name="Pallen M.J."/>
        </authorList>
    </citation>
    <scope>NUCLEOTIDE SEQUENCE [LARGE SCALE GENOMIC DNA]</scope>
    <source>
        <strain evidence="5 6">Sa2YVA2</strain>
    </source>
</reference>